<evidence type="ECO:0000313" key="2">
    <source>
        <dbReference type="Proteomes" id="UP001159363"/>
    </source>
</evidence>
<dbReference type="InterPro" id="IPR011604">
    <property type="entry name" value="PDDEXK-like_dom_sf"/>
</dbReference>
<dbReference type="Gene3D" id="3.90.320.10">
    <property type="match status" value="1"/>
</dbReference>
<name>A0ABQ9I889_9NEOP</name>
<accession>A0ABQ9I889</accession>
<comment type="caution">
    <text evidence="1">The sequence shown here is derived from an EMBL/GenBank/DDBJ whole genome shotgun (WGS) entry which is preliminary data.</text>
</comment>
<protein>
    <recommendedName>
        <fullName evidence="3">YqaJ viral recombinase domain-containing protein</fullName>
    </recommendedName>
</protein>
<keyword evidence="2" id="KW-1185">Reference proteome</keyword>
<dbReference type="InterPro" id="IPR011335">
    <property type="entry name" value="Restrct_endonuc-II-like"/>
</dbReference>
<dbReference type="SUPFAM" id="SSF52980">
    <property type="entry name" value="Restriction endonuclease-like"/>
    <property type="match status" value="1"/>
</dbReference>
<proteinExistence type="predicted"/>
<sequence length="116" mass="12980">MKSVRNYARILYYIHSHFCGKRNIRKGLQLVGDRVHRTGLWVDVKPPFIGVTSDGLLGEDGLVEIKCPYSARVFDTRAASEGKEGYFVYCTQRTDEPAVGTQLHVPDTNTTSCDGQ</sequence>
<organism evidence="1 2">
    <name type="scientific">Dryococelus australis</name>
    <dbReference type="NCBI Taxonomy" id="614101"/>
    <lineage>
        <taxon>Eukaryota</taxon>
        <taxon>Metazoa</taxon>
        <taxon>Ecdysozoa</taxon>
        <taxon>Arthropoda</taxon>
        <taxon>Hexapoda</taxon>
        <taxon>Insecta</taxon>
        <taxon>Pterygota</taxon>
        <taxon>Neoptera</taxon>
        <taxon>Polyneoptera</taxon>
        <taxon>Phasmatodea</taxon>
        <taxon>Verophasmatodea</taxon>
        <taxon>Anareolatae</taxon>
        <taxon>Phasmatidae</taxon>
        <taxon>Eurycanthinae</taxon>
        <taxon>Dryococelus</taxon>
    </lineage>
</organism>
<evidence type="ECO:0008006" key="3">
    <source>
        <dbReference type="Google" id="ProtNLM"/>
    </source>
</evidence>
<evidence type="ECO:0000313" key="1">
    <source>
        <dbReference type="EMBL" id="KAJ8892873.1"/>
    </source>
</evidence>
<gene>
    <name evidence="1" type="ORF">PR048_005454</name>
</gene>
<dbReference type="EMBL" id="JARBHB010000002">
    <property type="protein sequence ID" value="KAJ8892873.1"/>
    <property type="molecule type" value="Genomic_DNA"/>
</dbReference>
<reference evidence="1 2" key="1">
    <citation type="submission" date="2023-02" db="EMBL/GenBank/DDBJ databases">
        <title>LHISI_Scaffold_Assembly.</title>
        <authorList>
            <person name="Stuart O.P."/>
            <person name="Cleave R."/>
            <person name="Magrath M.J.L."/>
            <person name="Mikheyev A.S."/>
        </authorList>
    </citation>
    <scope>NUCLEOTIDE SEQUENCE [LARGE SCALE GENOMIC DNA]</scope>
    <source>
        <strain evidence="1">Daus_M_001</strain>
        <tissue evidence="1">Leg muscle</tissue>
    </source>
</reference>
<dbReference type="Proteomes" id="UP001159363">
    <property type="component" value="Chromosome 2"/>
</dbReference>